<evidence type="ECO:0000313" key="4">
    <source>
        <dbReference type="Proteomes" id="UP000800036"/>
    </source>
</evidence>
<feature type="signal peptide" evidence="2">
    <location>
        <begin position="1"/>
        <end position="29"/>
    </location>
</feature>
<sequence length="604" mass="66116">MSEMPYNASGYPAALLATFVLGNILSTEAAGCNSEPISTGGDGHLELLSSAIREACAEWSQNNNKATTFDSAPFKLSFAGTIETTDNDSCVSAFATIIENCAGDVIFGGFTASQGIDYAIDGAKTDPRLHSELVARGRARGGSRASRKKVPRPKAPVKPKKKTPAKPKKKTPAKPKKKTPAKPKKKTEKSKACKAKSDKKGKKPGKGAKAAGRKPLTGRAILLDLIKRVNGKGKQTDKGNGKDTGKKDASKTWGSRKHYKYGDNGKFLVSDTYPGQNALPKNVEQFGSSTEKPLKEMFGHKDDLDQAEVAAQDVEHVLEWHNVGGFLEAQYGTKIEQYLPTNRKELEGEEGCPDQFEITVEGKKHTGTLSKVIAQAYPGTKHLKEEFLLLDKYPNEHIKQDAFSNQALVSEDNFKGNELLRLHDVLIVGEYLVHPKVNEIFGKEVTRMGEAMGAIEKQLAAKGKTAKTRDGLENAWKAHMSKIWGSAETRLTNFMDEKIKALKKDFKCSDREVKIQAQGTVEEPNEKDAPKDMKEDPCASLKFIHDKWISIVKDHLNARPWEKSSTPAASTGDKRPKLNQKPSDADSHNDKKQEQGSESTSGAN</sequence>
<evidence type="ECO:0000256" key="2">
    <source>
        <dbReference type="SAM" id="SignalP"/>
    </source>
</evidence>
<proteinExistence type="predicted"/>
<gene>
    <name evidence="3" type="ORF">BU23DRAFT_564338</name>
</gene>
<dbReference type="EMBL" id="ML976661">
    <property type="protein sequence ID" value="KAF1978058.1"/>
    <property type="molecule type" value="Genomic_DNA"/>
</dbReference>
<evidence type="ECO:0000256" key="1">
    <source>
        <dbReference type="SAM" id="MobiDB-lite"/>
    </source>
</evidence>
<evidence type="ECO:0000313" key="3">
    <source>
        <dbReference type="EMBL" id="KAF1978058.1"/>
    </source>
</evidence>
<feature type="region of interest" description="Disordered" evidence="1">
    <location>
        <begin position="557"/>
        <end position="604"/>
    </location>
</feature>
<dbReference type="Proteomes" id="UP000800036">
    <property type="component" value="Unassembled WGS sequence"/>
</dbReference>
<name>A0A6A5VMY5_9PLEO</name>
<keyword evidence="4" id="KW-1185">Reference proteome</keyword>
<keyword evidence="2" id="KW-0732">Signal</keyword>
<accession>A0A6A5VMY5</accession>
<feature type="compositionally biased region" description="Basic and acidic residues" evidence="1">
    <location>
        <begin position="583"/>
        <end position="595"/>
    </location>
</feature>
<reference evidence="3" key="1">
    <citation type="journal article" date="2020" name="Stud. Mycol.">
        <title>101 Dothideomycetes genomes: a test case for predicting lifestyles and emergence of pathogens.</title>
        <authorList>
            <person name="Haridas S."/>
            <person name="Albert R."/>
            <person name="Binder M."/>
            <person name="Bloem J."/>
            <person name="Labutti K."/>
            <person name="Salamov A."/>
            <person name="Andreopoulos B."/>
            <person name="Baker S."/>
            <person name="Barry K."/>
            <person name="Bills G."/>
            <person name="Bluhm B."/>
            <person name="Cannon C."/>
            <person name="Castanera R."/>
            <person name="Culley D."/>
            <person name="Daum C."/>
            <person name="Ezra D."/>
            <person name="Gonzalez J."/>
            <person name="Henrissat B."/>
            <person name="Kuo A."/>
            <person name="Liang C."/>
            <person name="Lipzen A."/>
            <person name="Lutzoni F."/>
            <person name="Magnuson J."/>
            <person name="Mondo S."/>
            <person name="Nolan M."/>
            <person name="Ohm R."/>
            <person name="Pangilinan J."/>
            <person name="Park H.-J."/>
            <person name="Ramirez L."/>
            <person name="Alfaro M."/>
            <person name="Sun H."/>
            <person name="Tritt A."/>
            <person name="Yoshinaga Y."/>
            <person name="Zwiers L.-H."/>
            <person name="Turgeon B."/>
            <person name="Goodwin S."/>
            <person name="Spatafora J."/>
            <person name="Crous P."/>
            <person name="Grigoriev I."/>
        </authorList>
    </citation>
    <scope>NUCLEOTIDE SEQUENCE</scope>
    <source>
        <strain evidence="3">CBS 107.79</strain>
    </source>
</reference>
<organism evidence="3 4">
    <name type="scientific">Bimuria novae-zelandiae CBS 107.79</name>
    <dbReference type="NCBI Taxonomy" id="1447943"/>
    <lineage>
        <taxon>Eukaryota</taxon>
        <taxon>Fungi</taxon>
        <taxon>Dikarya</taxon>
        <taxon>Ascomycota</taxon>
        <taxon>Pezizomycotina</taxon>
        <taxon>Dothideomycetes</taxon>
        <taxon>Pleosporomycetidae</taxon>
        <taxon>Pleosporales</taxon>
        <taxon>Massarineae</taxon>
        <taxon>Didymosphaeriaceae</taxon>
        <taxon>Bimuria</taxon>
    </lineage>
</organism>
<feature type="compositionally biased region" description="Basic and acidic residues" evidence="1">
    <location>
        <begin position="234"/>
        <end position="250"/>
    </location>
</feature>
<dbReference type="OrthoDB" id="10536650at2759"/>
<feature type="compositionally biased region" description="Basic and acidic residues" evidence="1">
    <location>
        <begin position="189"/>
        <end position="198"/>
    </location>
</feature>
<feature type="compositionally biased region" description="Basic residues" evidence="1">
    <location>
        <begin position="137"/>
        <end position="188"/>
    </location>
</feature>
<feature type="region of interest" description="Disordered" evidence="1">
    <location>
        <begin position="135"/>
        <end position="257"/>
    </location>
</feature>
<protein>
    <submittedName>
        <fullName evidence="3">Uncharacterized protein</fullName>
    </submittedName>
</protein>
<feature type="chain" id="PRO_5025505299" evidence="2">
    <location>
        <begin position="30"/>
        <end position="604"/>
    </location>
</feature>
<dbReference type="AlphaFoldDB" id="A0A6A5VMY5"/>